<reference evidence="2 3" key="1">
    <citation type="journal article" date="2024" name="J Genomics">
        <title>Draft genome sequencing and assembly of Favolaschia claudopus CIRM-BRFM 2984 isolated from oak limbs.</title>
        <authorList>
            <person name="Navarro D."/>
            <person name="Drula E."/>
            <person name="Chaduli D."/>
            <person name="Cazenave R."/>
            <person name="Ahrendt S."/>
            <person name="Wang J."/>
            <person name="Lipzen A."/>
            <person name="Daum C."/>
            <person name="Barry K."/>
            <person name="Grigoriev I.V."/>
            <person name="Favel A."/>
            <person name="Rosso M.N."/>
            <person name="Martin F."/>
        </authorList>
    </citation>
    <scope>NUCLEOTIDE SEQUENCE [LARGE SCALE GENOMIC DNA]</scope>
    <source>
        <strain evidence="2 3">CIRM-BRFM 2984</strain>
    </source>
</reference>
<dbReference type="Proteomes" id="UP001362999">
    <property type="component" value="Unassembled WGS sequence"/>
</dbReference>
<sequence length="341" mass="37954">MIPYQYRWPLLSAPYAALSIAATSFLLSNSLSDFSPRSVLSPDTERWPVDNTAHFSSSILPSPGHLPRRNRPNTGGTVPRRVEPLWTMLLFPCTPCKPATNLDRPSAPTPVPPRLLRAISRRAEGFLFLSALLLPATSHQHSTTSPVAASFFDVPMSLFVSTVMWKGFVSLHAESGADKAVIKESEADEEKKRREQEKEKEQWEREGERERRDKQHEKLDAQGEDKENEQVAAKRAEDSRVFEGIRHSAVLDKPPLIVPAVPRAAAVAAVSVSACCSSANAAMHQLPMARMPTKCPRPNRKCCGRRKMSMHCLTMPANVLDWPSRLSRRGSIIGVIMRDMS</sequence>
<gene>
    <name evidence="2" type="ORF">R3P38DRAFT_3227320</name>
</gene>
<evidence type="ECO:0000313" key="2">
    <source>
        <dbReference type="EMBL" id="KAK6991899.1"/>
    </source>
</evidence>
<evidence type="ECO:0000256" key="1">
    <source>
        <dbReference type="SAM" id="MobiDB-lite"/>
    </source>
</evidence>
<feature type="region of interest" description="Disordered" evidence="1">
    <location>
        <begin position="58"/>
        <end position="78"/>
    </location>
</feature>
<dbReference type="AlphaFoldDB" id="A0AAV9ZSV9"/>
<organism evidence="2 3">
    <name type="scientific">Favolaschia claudopus</name>
    <dbReference type="NCBI Taxonomy" id="2862362"/>
    <lineage>
        <taxon>Eukaryota</taxon>
        <taxon>Fungi</taxon>
        <taxon>Dikarya</taxon>
        <taxon>Basidiomycota</taxon>
        <taxon>Agaricomycotina</taxon>
        <taxon>Agaricomycetes</taxon>
        <taxon>Agaricomycetidae</taxon>
        <taxon>Agaricales</taxon>
        <taxon>Marasmiineae</taxon>
        <taxon>Mycenaceae</taxon>
        <taxon>Favolaschia</taxon>
    </lineage>
</organism>
<name>A0AAV9ZSV9_9AGAR</name>
<protein>
    <submittedName>
        <fullName evidence="2">Uncharacterized protein</fullName>
    </submittedName>
</protein>
<comment type="caution">
    <text evidence="2">The sequence shown here is derived from an EMBL/GenBank/DDBJ whole genome shotgun (WGS) entry which is preliminary data.</text>
</comment>
<evidence type="ECO:0000313" key="3">
    <source>
        <dbReference type="Proteomes" id="UP001362999"/>
    </source>
</evidence>
<keyword evidence="3" id="KW-1185">Reference proteome</keyword>
<accession>A0AAV9ZSV9</accession>
<feature type="region of interest" description="Disordered" evidence="1">
    <location>
        <begin position="182"/>
        <end position="238"/>
    </location>
</feature>
<proteinExistence type="predicted"/>
<dbReference type="EMBL" id="JAWWNJ010000115">
    <property type="protein sequence ID" value="KAK6991899.1"/>
    <property type="molecule type" value="Genomic_DNA"/>
</dbReference>